<accession>A0ABM5GSH7</accession>
<dbReference type="Pfam" id="PF00089">
    <property type="entry name" value="Trypsin"/>
    <property type="match status" value="1"/>
</dbReference>
<dbReference type="InterPro" id="IPR043504">
    <property type="entry name" value="Peptidase_S1_PA_chymotrypsin"/>
</dbReference>
<dbReference type="InterPro" id="IPR001314">
    <property type="entry name" value="Peptidase_S1A"/>
</dbReference>
<dbReference type="PROSITE" id="PS00134">
    <property type="entry name" value="TRYPSIN_HIS"/>
    <property type="match status" value="1"/>
</dbReference>
<comment type="similarity">
    <text evidence="1">Belongs to the peptidase S1 family. Snake venom subfamily.</text>
</comment>
<dbReference type="RefSeq" id="XP_072860605.1">
    <property type="nucleotide sequence ID" value="XM_073004504.1"/>
</dbReference>
<dbReference type="PANTHER" id="PTHR24253">
    <property type="entry name" value="TRANSMEMBRANE PROTEASE SERINE"/>
    <property type="match status" value="1"/>
</dbReference>
<keyword evidence="11" id="KW-1185">Reference proteome</keyword>
<keyword evidence="2 8" id="KW-0645">Protease</keyword>
<evidence type="ECO:0000256" key="2">
    <source>
        <dbReference type="ARBA" id="ARBA00022670"/>
    </source>
</evidence>
<evidence type="ECO:0000313" key="12">
    <source>
        <dbReference type="RefSeq" id="XP_072860605.1"/>
    </source>
</evidence>
<evidence type="ECO:0000313" key="11">
    <source>
        <dbReference type="Proteomes" id="UP001652642"/>
    </source>
</evidence>
<dbReference type="PRINTS" id="PR00722">
    <property type="entry name" value="CHYMOTRYPSIN"/>
</dbReference>
<dbReference type="InterPro" id="IPR018114">
    <property type="entry name" value="TRYPSIN_HIS"/>
</dbReference>
<reference evidence="12" key="1">
    <citation type="submission" date="2025-08" db="UniProtKB">
        <authorList>
            <consortium name="RefSeq"/>
        </authorList>
    </citation>
    <scope>IDENTIFICATION</scope>
</reference>
<keyword evidence="3 9" id="KW-0732">Signal</keyword>
<evidence type="ECO:0000256" key="7">
    <source>
        <dbReference type="ARBA" id="ARBA00023180"/>
    </source>
</evidence>
<dbReference type="InterPro" id="IPR001254">
    <property type="entry name" value="Trypsin_dom"/>
</dbReference>
<name>A0ABM5GSH7_9SAUR</name>
<dbReference type="SUPFAM" id="SSF50494">
    <property type="entry name" value="Trypsin-like serine proteases"/>
    <property type="match status" value="1"/>
</dbReference>
<gene>
    <name evidence="12" type="primary">LOC110086487</name>
</gene>
<feature type="chain" id="PRO_5046846922" evidence="9">
    <location>
        <begin position="22"/>
        <end position="322"/>
    </location>
</feature>
<proteinExistence type="inferred from homology"/>
<evidence type="ECO:0000256" key="4">
    <source>
        <dbReference type="ARBA" id="ARBA00022801"/>
    </source>
</evidence>
<evidence type="ECO:0000256" key="9">
    <source>
        <dbReference type="SAM" id="SignalP"/>
    </source>
</evidence>
<feature type="domain" description="Peptidase S1" evidence="10">
    <location>
        <begin position="38"/>
        <end position="288"/>
    </location>
</feature>
<dbReference type="CDD" id="cd00190">
    <property type="entry name" value="Tryp_SPc"/>
    <property type="match status" value="1"/>
</dbReference>
<evidence type="ECO:0000259" key="10">
    <source>
        <dbReference type="PROSITE" id="PS50240"/>
    </source>
</evidence>
<keyword evidence="5 8" id="KW-0720">Serine protease</keyword>
<keyword evidence="7" id="KW-0325">Glycoprotein</keyword>
<dbReference type="PROSITE" id="PS00135">
    <property type="entry name" value="TRYPSIN_SER"/>
    <property type="match status" value="1"/>
</dbReference>
<protein>
    <submittedName>
        <fullName evidence="12">Serine protease 33-like</fullName>
    </submittedName>
</protein>
<feature type="signal peptide" evidence="9">
    <location>
        <begin position="1"/>
        <end position="21"/>
    </location>
</feature>
<evidence type="ECO:0000256" key="6">
    <source>
        <dbReference type="ARBA" id="ARBA00023157"/>
    </source>
</evidence>
<keyword evidence="6" id="KW-1015">Disulfide bond</keyword>
<evidence type="ECO:0000256" key="1">
    <source>
        <dbReference type="ARBA" id="ARBA00009228"/>
    </source>
</evidence>
<dbReference type="SMART" id="SM00020">
    <property type="entry name" value="Tryp_SPc"/>
    <property type="match status" value="1"/>
</dbReference>
<organism evidence="11 12">
    <name type="scientific">Pogona vitticeps</name>
    <name type="common">central bearded dragon</name>
    <dbReference type="NCBI Taxonomy" id="103695"/>
    <lineage>
        <taxon>Eukaryota</taxon>
        <taxon>Metazoa</taxon>
        <taxon>Chordata</taxon>
        <taxon>Craniata</taxon>
        <taxon>Vertebrata</taxon>
        <taxon>Euteleostomi</taxon>
        <taxon>Lepidosauria</taxon>
        <taxon>Squamata</taxon>
        <taxon>Bifurcata</taxon>
        <taxon>Unidentata</taxon>
        <taxon>Episquamata</taxon>
        <taxon>Toxicofera</taxon>
        <taxon>Iguania</taxon>
        <taxon>Acrodonta</taxon>
        <taxon>Agamidae</taxon>
        <taxon>Amphibolurinae</taxon>
        <taxon>Pogona</taxon>
    </lineage>
</organism>
<sequence>MLSLYCCQTVLLFLFLQGAENTPAQTACGRPKVHSPRIVGGRKAEEGEWPWQVSIRENRLHVCGGSLISSQWVLTAAHCFDGPLNPFLYRVHLGEYELPRPAKTMISSAISRIIVYPHYAGDGLSGDIALVQLKEPVNFSRTIMPVCLPNIPDPEPFPAGKSCWVTGWGNLYPDAPFLTRTLQELEVPIIGVDECDRMYHNDSDSDSETETVPKGYRLIYEDMICAGFPEGKKDSCQGDSGGPLACKKNDTWFLAGVVSFGLSCSEPNRPGVYTRVTSYMDWIQHTIVKNTDSSGNTHLSNANSSSLLVLLLLVGALPIWSL</sequence>
<dbReference type="Gene3D" id="2.40.10.10">
    <property type="entry name" value="Trypsin-like serine proteases"/>
    <property type="match status" value="1"/>
</dbReference>
<dbReference type="GeneID" id="110086487"/>
<dbReference type="PROSITE" id="PS50240">
    <property type="entry name" value="TRYPSIN_DOM"/>
    <property type="match status" value="1"/>
</dbReference>
<evidence type="ECO:0000256" key="3">
    <source>
        <dbReference type="ARBA" id="ARBA00022729"/>
    </source>
</evidence>
<dbReference type="InterPro" id="IPR033116">
    <property type="entry name" value="TRYPSIN_SER"/>
</dbReference>
<dbReference type="Proteomes" id="UP001652642">
    <property type="component" value="Chromosome 6"/>
</dbReference>
<evidence type="ECO:0000256" key="8">
    <source>
        <dbReference type="RuleBase" id="RU363034"/>
    </source>
</evidence>
<dbReference type="PANTHER" id="PTHR24253:SF144">
    <property type="entry name" value="CHYMOTRYPSIN-LIKE PROTEASE CTRL-1-RELATED"/>
    <property type="match status" value="1"/>
</dbReference>
<evidence type="ECO:0000256" key="5">
    <source>
        <dbReference type="ARBA" id="ARBA00022825"/>
    </source>
</evidence>
<keyword evidence="4 8" id="KW-0378">Hydrolase</keyword>
<dbReference type="InterPro" id="IPR009003">
    <property type="entry name" value="Peptidase_S1_PA"/>
</dbReference>